<dbReference type="OrthoDB" id="5577072at2759"/>
<feature type="compositionally biased region" description="Basic and acidic residues" evidence="3">
    <location>
        <begin position="128"/>
        <end position="145"/>
    </location>
</feature>
<reference evidence="5" key="1">
    <citation type="submission" date="2021-02" db="EMBL/GenBank/DDBJ databases">
        <authorList>
            <person name="Palmer J.M."/>
        </authorList>
    </citation>
    <scope>NUCLEOTIDE SEQUENCE</scope>
    <source>
        <strain evidence="5">SCRP734</strain>
    </source>
</reference>
<protein>
    <recommendedName>
        <fullName evidence="4">Spp2/MOS2 G-patch domain-containing protein</fullName>
    </recommendedName>
</protein>
<gene>
    <name evidence="5" type="ORF">PHYPSEUDO_003944</name>
</gene>
<evidence type="ECO:0000313" key="6">
    <source>
        <dbReference type="Proteomes" id="UP000694044"/>
    </source>
</evidence>
<dbReference type="GO" id="GO:0000398">
    <property type="term" value="P:mRNA splicing, via spliceosome"/>
    <property type="evidence" value="ECO:0007669"/>
    <property type="project" value="InterPro"/>
</dbReference>
<feature type="region of interest" description="Disordered" evidence="3">
    <location>
        <begin position="68"/>
        <end position="189"/>
    </location>
</feature>
<dbReference type="GO" id="GO:0005681">
    <property type="term" value="C:spliceosomal complex"/>
    <property type="evidence" value="ECO:0007669"/>
    <property type="project" value="TreeGrafter"/>
</dbReference>
<feature type="domain" description="Spp2/MOS2 G-patch" evidence="4">
    <location>
        <begin position="182"/>
        <end position="234"/>
    </location>
</feature>
<dbReference type="InterPro" id="IPR045166">
    <property type="entry name" value="Spp2-like"/>
</dbReference>
<dbReference type="EMBL" id="JAGDFM010000183">
    <property type="protein sequence ID" value="KAG7383210.1"/>
    <property type="molecule type" value="Genomic_DNA"/>
</dbReference>
<sequence>MKLGGFALKKGRKKALGAAAGFSSSAAAAPQEPEKVFVTDFDPDAPAPFTEAGHKPLVIPLLQTNAWHGAPEDAPADLHEGQRDQVGASEASADERAAAQILAETQAANKPPDREAKRGTALVIPIAGERERKRAELFRDGEKRSKSQKKPILQQNAVPGLDGLQDVTDKYRHDVAQRPEAPDVHAPVYASVPVEAFGAALLRGMGWKGDVDPDDVGAAPQPRHKLLGLGATKRPKLPGEDKKKRRKKRKDEDKDKAEDKGEERRSGLNADKPREERGAEDKERRRSRRASRSTDRDRRHRSRSQRRSDRRKRSRSRSQDRERGRRDRGRDQDRDRDRSRDRDRDRDSRSRSRSDRHSRRR</sequence>
<evidence type="ECO:0000256" key="2">
    <source>
        <dbReference type="ARBA" id="ARBA00023242"/>
    </source>
</evidence>
<organism evidence="5 6">
    <name type="scientific">Phytophthora pseudosyringae</name>
    <dbReference type="NCBI Taxonomy" id="221518"/>
    <lineage>
        <taxon>Eukaryota</taxon>
        <taxon>Sar</taxon>
        <taxon>Stramenopiles</taxon>
        <taxon>Oomycota</taxon>
        <taxon>Peronosporomycetes</taxon>
        <taxon>Peronosporales</taxon>
        <taxon>Peronosporaceae</taxon>
        <taxon>Phytophthora</taxon>
    </lineage>
</organism>
<dbReference type="PANTHER" id="PTHR15818:SF2">
    <property type="entry name" value="G-PATCH DOMAIN AND KOW MOTIFS-CONTAINING PROTEIN"/>
    <property type="match status" value="1"/>
</dbReference>
<dbReference type="Pfam" id="PF12656">
    <property type="entry name" value="G-patch_2"/>
    <property type="match status" value="1"/>
</dbReference>
<dbReference type="PANTHER" id="PTHR15818">
    <property type="entry name" value="G PATCH AND KOW-CONTAINING"/>
    <property type="match status" value="1"/>
</dbReference>
<feature type="compositionally biased region" description="Low complexity" evidence="3">
    <location>
        <begin position="98"/>
        <end position="108"/>
    </location>
</feature>
<accession>A0A8T1VTD4</accession>
<evidence type="ECO:0000259" key="4">
    <source>
        <dbReference type="Pfam" id="PF12656"/>
    </source>
</evidence>
<evidence type="ECO:0000256" key="1">
    <source>
        <dbReference type="ARBA" id="ARBA00004123"/>
    </source>
</evidence>
<dbReference type="InterPro" id="IPR026822">
    <property type="entry name" value="Spp2/MOS2_G-patch"/>
</dbReference>
<dbReference type="Proteomes" id="UP000694044">
    <property type="component" value="Unassembled WGS sequence"/>
</dbReference>
<feature type="compositionally biased region" description="Basic residues" evidence="3">
    <location>
        <begin position="298"/>
        <end position="316"/>
    </location>
</feature>
<dbReference type="AlphaFoldDB" id="A0A8T1VTD4"/>
<comment type="subcellular location">
    <subcellularLocation>
        <location evidence="1">Nucleus</location>
    </subcellularLocation>
</comment>
<evidence type="ECO:0000313" key="5">
    <source>
        <dbReference type="EMBL" id="KAG7383210.1"/>
    </source>
</evidence>
<name>A0A8T1VTD4_9STRA</name>
<feature type="compositionally biased region" description="Basic and acidic residues" evidence="3">
    <location>
        <begin position="317"/>
        <end position="355"/>
    </location>
</feature>
<comment type="caution">
    <text evidence="5">The sequence shown here is derived from an EMBL/GenBank/DDBJ whole genome shotgun (WGS) entry which is preliminary data.</text>
</comment>
<feature type="compositionally biased region" description="Basic and acidic residues" evidence="3">
    <location>
        <begin position="250"/>
        <end position="284"/>
    </location>
</feature>
<feature type="compositionally biased region" description="Basic and acidic residues" evidence="3">
    <location>
        <begin position="167"/>
        <end position="183"/>
    </location>
</feature>
<feature type="region of interest" description="Disordered" evidence="3">
    <location>
        <begin position="205"/>
        <end position="361"/>
    </location>
</feature>
<proteinExistence type="predicted"/>
<evidence type="ECO:0000256" key="3">
    <source>
        <dbReference type="SAM" id="MobiDB-lite"/>
    </source>
</evidence>
<keyword evidence="6" id="KW-1185">Reference proteome</keyword>
<keyword evidence="2" id="KW-0539">Nucleus</keyword>